<feature type="domain" description="Histidine kinase" evidence="4">
    <location>
        <begin position="1"/>
        <end position="72"/>
    </location>
</feature>
<dbReference type="Gene3D" id="3.30.565.10">
    <property type="entry name" value="Histidine kinase-like ATPase, C-terminal domain"/>
    <property type="match status" value="1"/>
</dbReference>
<keyword evidence="5" id="KW-0418">Kinase</keyword>
<name>A0A454CU59_VIBHA</name>
<keyword evidence="5" id="KW-0808">Transferase</keyword>
<dbReference type="PANTHER" id="PTHR43547">
    <property type="entry name" value="TWO-COMPONENT HISTIDINE KINASE"/>
    <property type="match status" value="1"/>
</dbReference>
<evidence type="ECO:0000259" key="4">
    <source>
        <dbReference type="PROSITE" id="PS50109"/>
    </source>
</evidence>
<evidence type="ECO:0000256" key="2">
    <source>
        <dbReference type="ARBA" id="ARBA00012438"/>
    </source>
</evidence>
<comment type="catalytic activity">
    <reaction evidence="1">
        <text>ATP + protein L-histidine = ADP + protein N-phospho-L-histidine.</text>
        <dbReference type="EC" id="2.7.13.3"/>
    </reaction>
</comment>
<dbReference type="AlphaFoldDB" id="A0A454CU59"/>
<dbReference type="PROSITE" id="PS50109">
    <property type="entry name" value="HIS_KIN"/>
    <property type="match status" value="1"/>
</dbReference>
<evidence type="ECO:0000256" key="1">
    <source>
        <dbReference type="ARBA" id="ARBA00000085"/>
    </source>
</evidence>
<dbReference type="Pfam" id="PF02518">
    <property type="entry name" value="HATPase_c"/>
    <property type="match status" value="1"/>
</dbReference>
<protein>
    <recommendedName>
        <fullName evidence="2">histidine kinase</fullName>
        <ecNumber evidence="2">2.7.13.3</ecNumber>
    </recommendedName>
</protein>
<dbReference type="PRINTS" id="PR00344">
    <property type="entry name" value="BCTRLSENSOR"/>
</dbReference>
<gene>
    <name evidence="5" type="ORF">VCHENC02_4284</name>
</gene>
<keyword evidence="3" id="KW-0597">Phosphoprotein</keyword>
<evidence type="ECO:0000313" key="6">
    <source>
        <dbReference type="Proteomes" id="UP000008367"/>
    </source>
</evidence>
<dbReference type="EMBL" id="AJSR01001863">
    <property type="protein sequence ID" value="EKM29942.1"/>
    <property type="molecule type" value="Genomic_DNA"/>
</dbReference>
<dbReference type="EC" id="2.7.13.3" evidence="2"/>
<dbReference type="InterPro" id="IPR004358">
    <property type="entry name" value="Sig_transdc_His_kin-like_C"/>
</dbReference>
<dbReference type="SUPFAM" id="SSF55874">
    <property type="entry name" value="ATPase domain of HSP90 chaperone/DNA topoisomerase II/histidine kinase"/>
    <property type="match status" value="1"/>
</dbReference>
<proteinExistence type="predicted"/>
<dbReference type="InterPro" id="IPR005467">
    <property type="entry name" value="His_kinase_dom"/>
</dbReference>
<reference evidence="5 6" key="1">
    <citation type="submission" date="2012-10" db="EMBL/GenBank/DDBJ databases">
        <title>Genome sequence of Vibrio Cholerae HENC-02.</title>
        <authorList>
            <person name="Eppinger M."/>
            <person name="Hasan N.A."/>
            <person name="Sengamalay N."/>
            <person name="Hine E."/>
            <person name="Su Q."/>
            <person name="Daugherty S.C."/>
            <person name="Young S."/>
            <person name="Sadzewicz L."/>
            <person name="Tallon L."/>
            <person name="Cebula T.A."/>
            <person name="Ravel J."/>
            <person name="Colwell R.R."/>
        </authorList>
    </citation>
    <scope>NUCLEOTIDE SEQUENCE [LARGE SCALE GENOMIC DNA]</scope>
    <source>
        <strain evidence="5 6">HENC-02</strain>
    </source>
</reference>
<sequence>MITDSGPGIDPSLYRQIFKPFFKANNQVTSRKGFGVGLALAKRHIEAVGGKITAYNAEPKGLTMDISLPKRR</sequence>
<dbReference type="GO" id="GO:0000155">
    <property type="term" value="F:phosphorelay sensor kinase activity"/>
    <property type="evidence" value="ECO:0007669"/>
    <property type="project" value="TreeGrafter"/>
</dbReference>
<dbReference type="InterPro" id="IPR036890">
    <property type="entry name" value="HATPase_C_sf"/>
</dbReference>
<comment type="caution">
    <text evidence="5">The sequence shown here is derived from an EMBL/GenBank/DDBJ whole genome shotgun (WGS) entry which is preliminary data.</text>
</comment>
<dbReference type="InterPro" id="IPR003594">
    <property type="entry name" value="HATPase_dom"/>
</dbReference>
<evidence type="ECO:0000256" key="3">
    <source>
        <dbReference type="ARBA" id="ARBA00022553"/>
    </source>
</evidence>
<accession>A0A454CU59</accession>
<evidence type="ECO:0000313" key="5">
    <source>
        <dbReference type="EMBL" id="EKM29942.1"/>
    </source>
</evidence>
<dbReference type="Proteomes" id="UP000008367">
    <property type="component" value="Unassembled WGS sequence"/>
</dbReference>
<organism evidence="5 6">
    <name type="scientific">Vibrio harveyi</name>
    <name type="common">Beneckea harveyi</name>
    <dbReference type="NCBI Taxonomy" id="669"/>
    <lineage>
        <taxon>Bacteria</taxon>
        <taxon>Pseudomonadati</taxon>
        <taxon>Pseudomonadota</taxon>
        <taxon>Gammaproteobacteria</taxon>
        <taxon>Vibrionales</taxon>
        <taxon>Vibrionaceae</taxon>
        <taxon>Vibrio</taxon>
    </lineage>
</organism>
<dbReference type="PANTHER" id="PTHR43547:SF2">
    <property type="entry name" value="HYBRID SIGNAL TRANSDUCTION HISTIDINE KINASE C"/>
    <property type="match status" value="1"/>
</dbReference>